<feature type="domain" description="Conserved hypothetical protein CHP03032" evidence="1">
    <location>
        <begin position="190"/>
        <end position="317"/>
    </location>
</feature>
<dbReference type="InterPro" id="IPR017481">
    <property type="entry name" value="CHP03032"/>
</dbReference>
<accession>A0A521FLD5</accession>
<dbReference type="EMBL" id="FXTP01000022">
    <property type="protein sequence ID" value="SMO97043.1"/>
    <property type="molecule type" value="Genomic_DNA"/>
</dbReference>
<name>A0A521FLD5_9BACT</name>
<dbReference type="AlphaFoldDB" id="A0A521FLD5"/>
<protein>
    <recommendedName>
        <fullName evidence="1">Conserved hypothetical protein CHP03032 domain-containing protein</fullName>
    </recommendedName>
</protein>
<dbReference type="SUPFAM" id="SSF101898">
    <property type="entry name" value="NHL repeat"/>
    <property type="match status" value="1"/>
</dbReference>
<proteinExistence type="predicted"/>
<dbReference type="Pfam" id="PF16261">
    <property type="entry name" value="DUF4915"/>
    <property type="match status" value="1"/>
</dbReference>
<evidence type="ECO:0000313" key="2">
    <source>
        <dbReference type="EMBL" id="SMO97043.1"/>
    </source>
</evidence>
<dbReference type="OrthoDB" id="238183at2"/>
<sequence length="328" mass="38164">MEVQHNLLILGSQNAKEEDQKLKRSQVKPVQIMYKDENIEPVSFFDDWGEVGVSSIAWPQKFKDELFVSVNDEIRRLNVKSKSWKTLDLGTVGDIHDIHFLDDLLWISNTEYDEAIGYDAEKAEVVKRLSLDEFRTEKEWAQGGEEFEKIKDRFHCNQVFKNYAGETCVLIHTINGWLFYRMLFEMLVKQQGEGGVINLDTKEVIPLKLQSPHSVRKINGNYWIQDSSDLSVKIYDKEWNLIDSIKTGGFGRGADFSEEANRAYIGLSATRKRYLKIIPTSEYHSNRVMVTDIKKRKKIKEVPVPNIEQMDNVYILNEQMLEVFESLK</sequence>
<organism evidence="2 3">
    <name type="scientific">Gracilimonas mengyeensis</name>
    <dbReference type="NCBI Taxonomy" id="1302730"/>
    <lineage>
        <taxon>Bacteria</taxon>
        <taxon>Pseudomonadati</taxon>
        <taxon>Balneolota</taxon>
        <taxon>Balneolia</taxon>
        <taxon>Balneolales</taxon>
        <taxon>Balneolaceae</taxon>
        <taxon>Gracilimonas</taxon>
    </lineage>
</organism>
<dbReference type="RefSeq" id="WP_142456276.1">
    <property type="nucleotide sequence ID" value="NZ_FXTP01000022.1"/>
</dbReference>
<dbReference type="Proteomes" id="UP000317557">
    <property type="component" value="Unassembled WGS sequence"/>
</dbReference>
<evidence type="ECO:0000259" key="1">
    <source>
        <dbReference type="Pfam" id="PF16261"/>
    </source>
</evidence>
<gene>
    <name evidence="2" type="ORF">SAMN06265219_12224</name>
</gene>
<reference evidence="2 3" key="1">
    <citation type="submission" date="2017-05" db="EMBL/GenBank/DDBJ databases">
        <authorList>
            <person name="Varghese N."/>
            <person name="Submissions S."/>
        </authorList>
    </citation>
    <scope>NUCLEOTIDE SEQUENCE [LARGE SCALE GENOMIC DNA]</scope>
    <source>
        <strain evidence="2 3">DSM 21985</strain>
    </source>
</reference>
<evidence type="ECO:0000313" key="3">
    <source>
        <dbReference type="Proteomes" id="UP000317557"/>
    </source>
</evidence>
<keyword evidence="3" id="KW-1185">Reference proteome</keyword>